<accession>A0ABD0XID7</accession>
<evidence type="ECO:0000256" key="1">
    <source>
        <dbReference type="SAM" id="MobiDB-lite"/>
    </source>
</evidence>
<evidence type="ECO:0000313" key="2">
    <source>
        <dbReference type="EMBL" id="KAL0993610.1"/>
    </source>
</evidence>
<dbReference type="AlphaFoldDB" id="A0ABD0XID7"/>
<comment type="caution">
    <text evidence="2">The sequence shown here is derived from an EMBL/GenBank/DDBJ whole genome shotgun (WGS) entry which is preliminary data.</text>
</comment>
<dbReference type="EMBL" id="JAGEUA010000003">
    <property type="protein sequence ID" value="KAL0993610.1"/>
    <property type="molecule type" value="Genomic_DNA"/>
</dbReference>
<organism evidence="2 3">
    <name type="scientific">Umbra pygmaea</name>
    <name type="common">Eastern mudminnow</name>
    <dbReference type="NCBI Taxonomy" id="75934"/>
    <lineage>
        <taxon>Eukaryota</taxon>
        <taxon>Metazoa</taxon>
        <taxon>Chordata</taxon>
        <taxon>Craniata</taxon>
        <taxon>Vertebrata</taxon>
        <taxon>Euteleostomi</taxon>
        <taxon>Actinopterygii</taxon>
        <taxon>Neopterygii</taxon>
        <taxon>Teleostei</taxon>
        <taxon>Protacanthopterygii</taxon>
        <taxon>Esociformes</taxon>
        <taxon>Umbridae</taxon>
        <taxon>Umbra</taxon>
    </lineage>
</organism>
<feature type="region of interest" description="Disordered" evidence="1">
    <location>
        <begin position="39"/>
        <end position="62"/>
    </location>
</feature>
<protein>
    <submittedName>
        <fullName evidence="2">Uncharacterized protein</fullName>
    </submittedName>
</protein>
<feature type="compositionally biased region" description="Polar residues" evidence="1">
    <location>
        <begin position="43"/>
        <end position="58"/>
    </location>
</feature>
<gene>
    <name evidence="2" type="ORF">UPYG_G00110510</name>
</gene>
<proteinExistence type="predicted"/>
<evidence type="ECO:0000313" key="3">
    <source>
        <dbReference type="Proteomes" id="UP001557470"/>
    </source>
</evidence>
<reference evidence="2 3" key="1">
    <citation type="submission" date="2024-06" db="EMBL/GenBank/DDBJ databases">
        <authorList>
            <person name="Pan Q."/>
            <person name="Wen M."/>
            <person name="Jouanno E."/>
            <person name="Zahm M."/>
            <person name="Klopp C."/>
            <person name="Cabau C."/>
            <person name="Louis A."/>
            <person name="Berthelot C."/>
            <person name="Parey E."/>
            <person name="Roest Crollius H."/>
            <person name="Montfort J."/>
            <person name="Robinson-Rechavi M."/>
            <person name="Bouchez O."/>
            <person name="Lampietro C."/>
            <person name="Lopez Roques C."/>
            <person name="Donnadieu C."/>
            <person name="Postlethwait J."/>
            <person name="Bobe J."/>
            <person name="Verreycken H."/>
            <person name="Guiguen Y."/>
        </authorList>
    </citation>
    <scope>NUCLEOTIDE SEQUENCE [LARGE SCALE GENOMIC DNA]</scope>
    <source>
        <strain evidence="2">Up_M1</strain>
        <tissue evidence="2">Testis</tissue>
    </source>
</reference>
<dbReference type="Proteomes" id="UP001557470">
    <property type="component" value="Unassembled WGS sequence"/>
</dbReference>
<sequence length="102" mass="11351">MLYFKQQKWHKTRRGYVYTGEFCPRSILDILIKAHSRTEETLRNGNSTDMSDSETGTPTEAPVPEACVTIKKDLDKCVKEGGDCKDLMEAFAACVKSAAEAS</sequence>
<keyword evidence="3" id="KW-1185">Reference proteome</keyword>
<name>A0ABD0XID7_UMBPY</name>